<reference evidence="1 2" key="1">
    <citation type="submission" date="2019-11" db="EMBL/GenBank/DDBJ databases">
        <title>Gracilibacillus salitolerans sp. nov., a moderate halophile isolated from a saline soil in northwest China.</title>
        <authorList>
            <person name="Gan L."/>
        </authorList>
    </citation>
    <scope>NUCLEOTIDE SEQUENCE [LARGE SCALE GENOMIC DNA]</scope>
    <source>
        <strain evidence="1 2">SCU50</strain>
    </source>
</reference>
<accession>A0A5Q2TJ53</accession>
<gene>
    <name evidence="1" type="ORF">GI584_13125</name>
</gene>
<protein>
    <submittedName>
        <fullName evidence="1">Uncharacterized protein</fullName>
    </submittedName>
</protein>
<organism evidence="1 2">
    <name type="scientific">Gracilibacillus salitolerans</name>
    <dbReference type="NCBI Taxonomy" id="2663022"/>
    <lineage>
        <taxon>Bacteria</taxon>
        <taxon>Bacillati</taxon>
        <taxon>Bacillota</taxon>
        <taxon>Bacilli</taxon>
        <taxon>Bacillales</taxon>
        <taxon>Bacillaceae</taxon>
        <taxon>Gracilibacillus</taxon>
    </lineage>
</organism>
<dbReference type="KEGG" id="grc:GI584_13125"/>
<sequence>MSDLATWVIIPVKVQDMALEITNNGYKTNMLFLIFVVVKGIAKRSATAVGLHKLSFKMTTPFE</sequence>
<proteinExistence type="predicted"/>
<name>A0A5Q2TJ53_9BACI</name>
<evidence type="ECO:0000313" key="2">
    <source>
        <dbReference type="Proteomes" id="UP000339690"/>
    </source>
</evidence>
<keyword evidence="2" id="KW-1185">Reference proteome</keyword>
<dbReference type="EMBL" id="CP045915">
    <property type="protein sequence ID" value="QGH34924.1"/>
    <property type="molecule type" value="Genomic_DNA"/>
</dbReference>
<dbReference type="AlphaFoldDB" id="A0A5Q2TJ53"/>
<evidence type="ECO:0000313" key="1">
    <source>
        <dbReference type="EMBL" id="QGH34924.1"/>
    </source>
</evidence>
<dbReference type="Proteomes" id="UP000339690">
    <property type="component" value="Chromosome"/>
</dbReference>